<dbReference type="AlphaFoldDB" id="A0A232LR79"/>
<comment type="caution">
    <text evidence="2">The sequence shown here is derived from an EMBL/GenBank/DDBJ whole genome shotgun (WGS) entry which is preliminary data.</text>
</comment>
<proteinExistence type="predicted"/>
<sequence length="385" mass="44794">MEDRRALKEIIIKGRKGLQLLLEAAAIATTEIPSSTRHLPMSLAPSRSPSPALSQISVWRAQPAESKKSRTYRAMQERPNMHIGLHYPDQAREYAVPNNCNVLIGETKHRDYKQLVRRTNHRDVEKVLLQRESFCRTIRLILEGAYEADEPRLSSVTRQLYLSCPQVLNNLLQPTQYSHDILNHDDDDQDDEDDHRPFWNSPEHRQLSFSHSIPAKKVLERMRIPVRLSTLPNLHPFLKELRHAYAQDYKKNSVLEPGPNPLKWFSKLSYSVKDEASRVTLSIPDYIRYRHSRMGRIDGIFVHETVQGIKYVFFYITPILPHTWRLDSILNLSIHKLDRTRQEIVGLPAVESLRLYMIDISPSNSEGLQLGNDELLYCSWNIEFF</sequence>
<name>A0A232LR79_9EURO</name>
<dbReference type="Proteomes" id="UP000243515">
    <property type="component" value="Unassembled WGS sequence"/>
</dbReference>
<gene>
    <name evidence="2" type="ORF">Egran_05600</name>
</gene>
<organism evidence="2 3">
    <name type="scientific">Elaphomyces granulatus</name>
    <dbReference type="NCBI Taxonomy" id="519963"/>
    <lineage>
        <taxon>Eukaryota</taxon>
        <taxon>Fungi</taxon>
        <taxon>Dikarya</taxon>
        <taxon>Ascomycota</taxon>
        <taxon>Pezizomycotina</taxon>
        <taxon>Eurotiomycetes</taxon>
        <taxon>Eurotiomycetidae</taxon>
        <taxon>Eurotiales</taxon>
        <taxon>Elaphomycetaceae</taxon>
        <taxon>Elaphomyces</taxon>
    </lineage>
</organism>
<evidence type="ECO:0000256" key="1">
    <source>
        <dbReference type="SAM" id="MobiDB-lite"/>
    </source>
</evidence>
<evidence type="ECO:0000313" key="3">
    <source>
        <dbReference type="Proteomes" id="UP000243515"/>
    </source>
</evidence>
<feature type="region of interest" description="Disordered" evidence="1">
    <location>
        <begin position="180"/>
        <end position="202"/>
    </location>
</feature>
<dbReference type="EMBL" id="NPHW01005573">
    <property type="protein sequence ID" value="OXV06632.1"/>
    <property type="molecule type" value="Genomic_DNA"/>
</dbReference>
<reference evidence="2 3" key="1">
    <citation type="journal article" date="2015" name="Environ. Microbiol.">
        <title>Metagenome sequence of Elaphomyces granulatus from sporocarp tissue reveals Ascomycota ectomycorrhizal fingerprints of genome expansion and a Proteobacteria-rich microbiome.</title>
        <authorList>
            <person name="Quandt C.A."/>
            <person name="Kohler A."/>
            <person name="Hesse C.N."/>
            <person name="Sharpton T.J."/>
            <person name="Martin F."/>
            <person name="Spatafora J.W."/>
        </authorList>
    </citation>
    <scope>NUCLEOTIDE SEQUENCE [LARGE SCALE GENOMIC DNA]</scope>
    <source>
        <strain evidence="2 3">OSC145934</strain>
    </source>
</reference>
<protein>
    <submittedName>
        <fullName evidence="2">Uncharacterized protein</fullName>
    </submittedName>
</protein>
<accession>A0A232LR79</accession>
<dbReference type="OrthoDB" id="4207238at2759"/>
<keyword evidence="3" id="KW-1185">Reference proteome</keyword>
<evidence type="ECO:0000313" key="2">
    <source>
        <dbReference type="EMBL" id="OXV06632.1"/>
    </source>
</evidence>